<feature type="transmembrane region" description="Helical" evidence="1">
    <location>
        <begin position="130"/>
        <end position="146"/>
    </location>
</feature>
<keyword evidence="1" id="KW-0812">Transmembrane</keyword>
<gene>
    <name evidence="2" type="ORF">DQX05_25335</name>
</gene>
<dbReference type="OrthoDB" id="2706144at2"/>
<organism evidence="2 3">
    <name type="scientific">Paenibacillus thiaminolyticus</name>
    <name type="common">Bacillus thiaminolyticus</name>
    <dbReference type="NCBI Taxonomy" id="49283"/>
    <lineage>
        <taxon>Bacteria</taxon>
        <taxon>Bacillati</taxon>
        <taxon>Bacillota</taxon>
        <taxon>Bacilli</taxon>
        <taxon>Bacillales</taxon>
        <taxon>Paenibacillaceae</taxon>
        <taxon>Paenibacillus</taxon>
    </lineage>
</organism>
<keyword evidence="1" id="KW-0472">Membrane</keyword>
<evidence type="ECO:0000313" key="2">
    <source>
        <dbReference type="EMBL" id="RJG20457.1"/>
    </source>
</evidence>
<dbReference type="EMBL" id="QYZD01000036">
    <property type="protein sequence ID" value="RJG20457.1"/>
    <property type="molecule type" value="Genomic_DNA"/>
</dbReference>
<dbReference type="RefSeq" id="WP_119796122.1">
    <property type="nucleotide sequence ID" value="NZ_QYZD01000036.1"/>
</dbReference>
<feature type="transmembrane region" description="Helical" evidence="1">
    <location>
        <begin position="6"/>
        <end position="23"/>
    </location>
</feature>
<keyword evidence="2" id="KW-0378">Hydrolase</keyword>
<accession>A0A3A3GFV8</accession>
<proteinExistence type="predicted"/>
<feature type="transmembrane region" description="Helical" evidence="1">
    <location>
        <begin position="90"/>
        <end position="110"/>
    </location>
</feature>
<comment type="caution">
    <text evidence="2">The sequence shown here is derived from an EMBL/GenBank/DDBJ whole genome shotgun (WGS) entry which is preliminary data.</text>
</comment>
<name>A0A3A3GFV8_PANTH</name>
<feature type="transmembrane region" description="Helical" evidence="1">
    <location>
        <begin position="64"/>
        <end position="83"/>
    </location>
</feature>
<dbReference type="Proteomes" id="UP000266177">
    <property type="component" value="Unassembled WGS sequence"/>
</dbReference>
<evidence type="ECO:0000313" key="3">
    <source>
        <dbReference type="Proteomes" id="UP000266177"/>
    </source>
</evidence>
<sequence>MKGSTHLAIGTAIGTAAAIYYPFSWKHAALYVAVSAFSALSADLDGPSLLSSKLGKLSKLLHELLIWTGGLLVSAVLVLYAVYGIEYREWTVISVVLLLTGFIAKEGAIRNGLVSLVGCALIYSGWTSDRYWLIGLGLFIAIAPWLRHRGLTHTVWAACAWGYIGLGLEHDLQLDGIAVVATAGYMSHLIADTLTPRGVKWLYPLWGKSFKLRL</sequence>
<protein>
    <submittedName>
        <fullName evidence="2">Metal-dependent hydrolase</fullName>
    </submittedName>
</protein>
<reference evidence="2 3" key="1">
    <citation type="submission" date="2018-09" db="EMBL/GenBank/DDBJ databases">
        <title>Paenibacillus SK2017-BO5.</title>
        <authorList>
            <person name="Piskunova J.V."/>
            <person name="Dubiley S.A."/>
            <person name="Severinov K.V."/>
        </authorList>
    </citation>
    <scope>NUCLEOTIDE SEQUENCE [LARGE SCALE GENOMIC DNA]</scope>
    <source>
        <strain evidence="2 3">BO5</strain>
    </source>
</reference>
<dbReference type="GO" id="GO:0016787">
    <property type="term" value="F:hydrolase activity"/>
    <property type="evidence" value="ECO:0007669"/>
    <property type="project" value="UniProtKB-KW"/>
</dbReference>
<dbReference type="AlphaFoldDB" id="A0A3A3GFV8"/>
<keyword evidence="1" id="KW-1133">Transmembrane helix</keyword>
<dbReference type="InterPro" id="IPR007404">
    <property type="entry name" value="YdjM-like"/>
</dbReference>
<dbReference type="Pfam" id="PF04307">
    <property type="entry name" value="YdjM"/>
    <property type="match status" value="1"/>
</dbReference>
<evidence type="ECO:0000256" key="1">
    <source>
        <dbReference type="SAM" id="Phobius"/>
    </source>
</evidence>